<name>A0ABR9EEZ0_9GAMM</name>
<sequence length="185" mass="20830">MLKTYFISIGVFILSGCTAQPKSVILNPTYSAQAVSHFNTHINARVSDHRTTNFVIKVLNQEPAVYLPDASLPIKIERIFFDALRSNGATLDTTENKKVALQINTFYSKITESITQHESNATADFQIFASHNERTFEKRYTGTSQLKGPLKHEQAKVEGQLNNLTQKIITRIVSDQELINFLQGQ</sequence>
<dbReference type="Pfam" id="PF03923">
    <property type="entry name" value="Lipoprotein_16"/>
    <property type="match status" value="1"/>
</dbReference>
<dbReference type="Proteomes" id="UP000615755">
    <property type="component" value="Unassembled WGS sequence"/>
</dbReference>
<keyword evidence="1" id="KW-0449">Lipoprotein</keyword>
<comment type="caution">
    <text evidence="1">The sequence shown here is derived from an EMBL/GenBank/DDBJ whole genome shotgun (WGS) entry which is preliminary data.</text>
</comment>
<organism evidence="1 2">
    <name type="scientific">Pseudoalteromonas aurantia 208</name>
    <dbReference type="NCBI Taxonomy" id="1314867"/>
    <lineage>
        <taxon>Bacteria</taxon>
        <taxon>Pseudomonadati</taxon>
        <taxon>Pseudomonadota</taxon>
        <taxon>Gammaproteobacteria</taxon>
        <taxon>Alteromonadales</taxon>
        <taxon>Pseudoalteromonadaceae</taxon>
        <taxon>Pseudoalteromonas</taxon>
    </lineage>
</organism>
<dbReference type="PROSITE" id="PS51257">
    <property type="entry name" value="PROKAR_LIPOPROTEIN"/>
    <property type="match status" value="1"/>
</dbReference>
<evidence type="ECO:0000313" key="1">
    <source>
        <dbReference type="EMBL" id="MBE0369548.1"/>
    </source>
</evidence>
<keyword evidence="2" id="KW-1185">Reference proteome</keyword>
<reference evidence="1 2" key="1">
    <citation type="submission" date="2015-03" db="EMBL/GenBank/DDBJ databases">
        <title>Genome sequence of Pseudoalteromonas aurantia.</title>
        <authorList>
            <person name="Xie B.-B."/>
            <person name="Rong J.-C."/>
            <person name="Qin Q.-L."/>
            <person name="Zhang Y.-Z."/>
        </authorList>
    </citation>
    <scope>NUCLEOTIDE SEQUENCE [LARGE SCALE GENOMIC DNA]</scope>
    <source>
        <strain evidence="1 2">208</strain>
    </source>
</reference>
<gene>
    <name evidence="1" type="primary">yajG</name>
    <name evidence="1" type="ORF">PAUR_a4074</name>
</gene>
<dbReference type="RefSeq" id="WP_192508771.1">
    <property type="nucleotide sequence ID" value="NZ_AQGV01000013.1"/>
</dbReference>
<evidence type="ECO:0000313" key="2">
    <source>
        <dbReference type="Proteomes" id="UP000615755"/>
    </source>
</evidence>
<dbReference type="InterPro" id="IPR005619">
    <property type="entry name" value="Uncharacterised_YajG"/>
</dbReference>
<protein>
    <submittedName>
        <fullName evidence="1">Lipoprotein</fullName>
    </submittedName>
</protein>
<accession>A0ABR9EEZ0</accession>
<dbReference type="EMBL" id="AQGV01000013">
    <property type="protein sequence ID" value="MBE0369548.1"/>
    <property type="molecule type" value="Genomic_DNA"/>
</dbReference>
<proteinExistence type="predicted"/>